<feature type="transmembrane region" description="Helical" evidence="2">
    <location>
        <begin position="456"/>
        <end position="480"/>
    </location>
</feature>
<sequence length="497" mass="49258">MLAGLLGGMLAAALGLGALVLVVITLWITSPYPDDGPAGPLRVAADLWLAAHGAGLVRTDGAGGTTVPVGITPLLLVVLPVWLLHRAGEQSVAHDTGTGTGTGTEADTGTEAGTGTGTEADTGTEAGTGTGTEADTGTGTADADAGLPHSRAPRTAPRTAGRLPRGARRAGRAGDGPPPLRADPTDAVGRVAWLVTGYTLVALAALLHSLTGPLSAEIPDVLVRVPLVAALVAGAGAWKGCGRPPLPNPLRASSGPAERATHAFLPRGGVRVALRAAAAATGTVVAGGALLFCLALVRSAPEAAQSFSRLTGPLPGRIAVLLLAVCLVPNAVVWGACYALGPGFAVGGGGTVSPAAWTGRPDLPLFPLLEALPEPGVPGPAAWAVAVVPVAAAVLLGMTVAGAATGRGAARWRWRQTAAVTVLAALASGAGAALLAGAASGPMGLHALADFGPRWWAAGGAAAAWAAGGGLPVALFLRWWRTPEARVIGRRARRPHR</sequence>
<accession>A0ABP6A2K9</accession>
<evidence type="ECO:0000256" key="2">
    <source>
        <dbReference type="SAM" id="Phobius"/>
    </source>
</evidence>
<feature type="transmembrane region" description="Helical" evidence="2">
    <location>
        <begin position="318"/>
        <end position="341"/>
    </location>
</feature>
<keyword evidence="4" id="KW-1185">Reference proteome</keyword>
<dbReference type="EMBL" id="BAAATA010000037">
    <property type="protein sequence ID" value="GAA2505175.1"/>
    <property type="molecule type" value="Genomic_DNA"/>
</dbReference>
<proteinExistence type="predicted"/>
<protein>
    <recommendedName>
        <fullName evidence="5">Integral membrane protein</fullName>
    </recommendedName>
</protein>
<feature type="transmembrane region" description="Helical" evidence="2">
    <location>
        <begin position="65"/>
        <end position="84"/>
    </location>
</feature>
<feature type="transmembrane region" description="Helical" evidence="2">
    <location>
        <begin position="191"/>
        <end position="210"/>
    </location>
</feature>
<feature type="transmembrane region" description="Helical" evidence="2">
    <location>
        <begin position="7"/>
        <end position="28"/>
    </location>
</feature>
<evidence type="ECO:0000256" key="1">
    <source>
        <dbReference type="SAM" id="MobiDB-lite"/>
    </source>
</evidence>
<name>A0ABP6A2K9_9ACTN</name>
<dbReference type="Pfam" id="PF19877">
    <property type="entry name" value="DUF6350"/>
    <property type="match status" value="1"/>
</dbReference>
<evidence type="ECO:0000313" key="3">
    <source>
        <dbReference type="EMBL" id="GAA2505175.1"/>
    </source>
</evidence>
<evidence type="ECO:0008006" key="5">
    <source>
        <dbReference type="Google" id="ProtNLM"/>
    </source>
</evidence>
<keyword evidence="2" id="KW-1133">Transmembrane helix</keyword>
<feature type="transmembrane region" description="Helical" evidence="2">
    <location>
        <begin position="417"/>
        <end position="436"/>
    </location>
</feature>
<reference evidence="4" key="1">
    <citation type="journal article" date="2019" name="Int. J. Syst. Evol. Microbiol.">
        <title>The Global Catalogue of Microorganisms (GCM) 10K type strain sequencing project: providing services to taxonomists for standard genome sequencing and annotation.</title>
        <authorList>
            <consortium name="The Broad Institute Genomics Platform"/>
            <consortium name="The Broad Institute Genome Sequencing Center for Infectious Disease"/>
            <person name="Wu L."/>
            <person name="Ma J."/>
        </authorList>
    </citation>
    <scope>NUCLEOTIDE SEQUENCE [LARGE SCALE GENOMIC DNA]</scope>
    <source>
        <strain evidence="4">JCM 6307</strain>
    </source>
</reference>
<feature type="compositionally biased region" description="Low complexity" evidence="1">
    <location>
        <begin position="103"/>
        <end position="146"/>
    </location>
</feature>
<feature type="region of interest" description="Disordered" evidence="1">
    <location>
        <begin position="91"/>
        <end position="185"/>
    </location>
</feature>
<gene>
    <name evidence="3" type="ORF">GCM10010406_47340</name>
</gene>
<evidence type="ECO:0000313" key="4">
    <source>
        <dbReference type="Proteomes" id="UP001501358"/>
    </source>
</evidence>
<dbReference type="InterPro" id="IPR045931">
    <property type="entry name" value="DUF6350"/>
</dbReference>
<keyword evidence="2" id="KW-0812">Transmembrane</keyword>
<feature type="transmembrane region" description="Helical" evidence="2">
    <location>
        <begin position="381"/>
        <end position="405"/>
    </location>
</feature>
<keyword evidence="2" id="KW-0472">Membrane</keyword>
<organism evidence="3 4">
    <name type="scientific">Streptomyces thermolineatus</name>
    <dbReference type="NCBI Taxonomy" id="44033"/>
    <lineage>
        <taxon>Bacteria</taxon>
        <taxon>Bacillati</taxon>
        <taxon>Actinomycetota</taxon>
        <taxon>Actinomycetes</taxon>
        <taxon>Kitasatosporales</taxon>
        <taxon>Streptomycetaceae</taxon>
        <taxon>Streptomyces</taxon>
    </lineage>
</organism>
<dbReference type="Proteomes" id="UP001501358">
    <property type="component" value="Unassembled WGS sequence"/>
</dbReference>
<comment type="caution">
    <text evidence="3">The sequence shown here is derived from an EMBL/GenBank/DDBJ whole genome shotgun (WGS) entry which is preliminary data.</text>
</comment>
<feature type="compositionally biased region" description="Low complexity" evidence="1">
    <location>
        <begin position="153"/>
        <end position="164"/>
    </location>
</feature>
<feature type="transmembrane region" description="Helical" evidence="2">
    <location>
        <begin position="272"/>
        <end position="297"/>
    </location>
</feature>